<keyword evidence="9 12" id="KW-0472">Membrane</keyword>
<evidence type="ECO:0000256" key="11">
    <source>
        <dbReference type="ARBA" id="ARBA00045736"/>
    </source>
</evidence>
<evidence type="ECO:0000256" key="4">
    <source>
        <dbReference type="ARBA" id="ARBA00020739"/>
    </source>
</evidence>
<feature type="domain" description="Tyrosine-protein kinase G-rich" evidence="14">
    <location>
        <begin position="144"/>
        <end position="194"/>
    </location>
</feature>
<dbReference type="Proteomes" id="UP000244161">
    <property type="component" value="Unassembled WGS sequence"/>
</dbReference>
<comment type="pathway">
    <text evidence="2">Capsule biogenesis; capsule polysaccharide biosynthesis.</text>
</comment>
<dbReference type="InterPro" id="IPR032807">
    <property type="entry name" value="GNVR"/>
</dbReference>
<dbReference type="InterPro" id="IPR050445">
    <property type="entry name" value="Bact_polysacc_biosynth/exp"/>
</dbReference>
<keyword evidence="8 12" id="KW-1133">Transmembrane helix</keyword>
<evidence type="ECO:0000256" key="9">
    <source>
        <dbReference type="ARBA" id="ARBA00023136"/>
    </source>
</evidence>
<evidence type="ECO:0000256" key="10">
    <source>
        <dbReference type="ARBA" id="ARBA00023169"/>
    </source>
</evidence>
<dbReference type="PANTHER" id="PTHR32309:SF13">
    <property type="entry name" value="FERRIC ENTEROBACTIN TRANSPORT PROTEIN FEPE"/>
    <property type="match status" value="1"/>
</dbReference>
<evidence type="ECO:0000256" key="3">
    <source>
        <dbReference type="ARBA" id="ARBA00006683"/>
    </source>
</evidence>
<evidence type="ECO:0000256" key="8">
    <source>
        <dbReference type="ARBA" id="ARBA00022989"/>
    </source>
</evidence>
<dbReference type="InterPro" id="IPR003856">
    <property type="entry name" value="LPS_length_determ_N"/>
</dbReference>
<comment type="caution">
    <text evidence="15">The sequence shown here is derived from an EMBL/GenBank/DDBJ whole genome shotgun (WGS) entry which is preliminary data.</text>
</comment>
<accession>A0A2T5IQD5</accession>
<sequence>MEEEISLGEIFAILKQRIFLITILAFFGLLVSALYTFFAVTPTYDATTQMLVNHKSDTLSEIQLEDINTNVQMISTYKDIIKGPVILKEVQEKLEPNYSVGQLASMISISSNSDSQVFSLTVTTTSPTEAANIANEIAETFQTSIGKIMNVENVTVISEATVNSNPISPNVPMNLVLGLLVGTMLGVGIAFLQTFMDNTLKDNQFISQKIGWLDLGVVSEIKKEEFTAITQFNALETANDRIGG</sequence>
<evidence type="ECO:0000313" key="16">
    <source>
        <dbReference type="Proteomes" id="UP000244161"/>
    </source>
</evidence>
<name>A0A2T5IQD5_9LACT</name>
<feature type="domain" description="Polysaccharide chain length determinant N-terminal" evidence="13">
    <location>
        <begin position="3"/>
        <end position="93"/>
    </location>
</feature>
<keyword evidence="16" id="KW-1185">Reference proteome</keyword>
<dbReference type="GO" id="GO:0004713">
    <property type="term" value="F:protein tyrosine kinase activity"/>
    <property type="evidence" value="ECO:0007669"/>
    <property type="project" value="TreeGrafter"/>
</dbReference>
<feature type="transmembrane region" description="Helical" evidence="12">
    <location>
        <begin position="171"/>
        <end position="192"/>
    </location>
</feature>
<comment type="subcellular location">
    <subcellularLocation>
        <location evidence="1">Cell membrane</location>
        <topology evidence="1">Multi-pass membrane protein</topology>
    </subcellularLocation>
</comment>
<evidence type="ECO:0000256" key="7">
    <source>
        <dbReference type="ARBA" id="ARBA00022903"/>
    </source>
</evidence>
<evidence type="ECO:0000256" key="5">
    <source>
        <dbReference type="ARBA" id="ARBA00022475"/>
    </source>
</evidence>
<protein>
    <recommendedName>
        <fullName evidence="4">Capsular polysaccharide biosynthesis protein CpsC</fullName>
    </recommendedName>
</protein>
<evidence type="ECO:0000256" key="1">
    <source>
        <dbReference type="ARBA" id="ARBA00004651"/>
    </source>
</evidence>
<evidence type="ECO:0000256" key="12">
    <source>
        <dbReference type="SAM" id="Phobius"/>
    </source>
</evidence>
<reference evidence="15 16" key="1">
    <citation type="submission" date="2018-04" db="EMBL/GenBank/DDBJ databases">
        <title>Genomic Encyclopedia of Archaeal and Bacterial Type Strains, Phase II (KMG-II): from individual species to whole genera.</title>
        <authorList>
            <person name="Goeker M."/>
        </authorList>
    </citation>
    <scope>NUCLEOTIDE SEQUENCE [LARGE SCALE GENOMIC DNA]</scope>
    <source>
        <strain evidence="15 16">DSM 18806</strain>
    </source>
</reference>
<dbReference type="PANTHER" id="PTHR32309">
    <property type="entry name" value="TYROSINE-PROTEIN KINASE"/>
    <property type="match status" value="1"/>
</dbReference>
<comment type="function">
    <text evidence="11">Required for CpsD phosphorylation. Involved in the regulation of capsular polysaccharide biosynthesis. May be part of a complex that directs the coordinated polymerization and export to the cell surface of the capsular polysaccharide.</text>
</comment>
<organism evidence="15 16">
    <name type="scientific">Trichococcus patagoniensis</name>
    <dbReference type="NCBI Taxonomy" id="382641"/>
    <lineage>
        <taxon>Bacteria</taxon>
        <taxon>Bacillati</taxon>
        <taxon>Bacillota</taxon>
        <taxon>Bacilli</taxon>
        <taxon>Lactobacillales</taxon>
        <taxon>Carnobacteriaceae</taxon>
        <taxon>Trichococcus</taxon>
    </lineage>
</organism>
<keyword evidence="6 12" id="KW-0812">Transmembrane</keyword>
<comment type="similarity">
    <text evidence="3">Belongs to the CpsC/CapA family.</text>
</comment>
<dbReference type="Pfam" id="PF13807">
    <property type="entry name" value="GNVR"/>
    <property type="match status" value="1"/>
</dbReference>
<keyword evidence="7" id="KW-0972">Capsule biogenesis/degradation</keyword>
<dbReference type="GO" id="GO:0000271">
    <property type="term" value="P:polysaccharide biosynthetic process"/>
    <property type="evidence" value="ECO:0007669"/>
    <property type="project" value="UniProtKB-KW"/>
</dbReference>
<proteinExistence type="inferred from homology"/>
<feature type="transmembrane region" description="Helical" evidence="12">
    <location>
        <begin position="18"/>
        <end position="40"/>
    </location>
</feature>
<evidence type="ECO:0000313" key="15">
    <source>
        <dbReference type="EMBL" id="PTQ86026.1"/>
    </source>
</evidence>
<dbReference type="AlphaFoldDB" id="A0A2T5IQD5"/>
<dbReference type="GO" id="GO:0005886">
    <property type="term" value="C:plasma membrane"/>
    <property type="evidence" value="ECO:0007669"/>
    <property type="project" value="UniProtKB-SubCell"/>
</dbReference>
<keyword evidence="10" id="KW-0270">Exopolysaccharide synthesis</keyword>
<evidence type="ECO:0000259" key="13">
    <source>
        <dbReference type="Pfam" id="PF02706"/>
    </source>
</evidence>
<gene>
    <name evidence="15" type="ORF">C8U37_102129</name>
</gene>
<keyword evidence="5" id="KW-1003">Cell membrane</keyword>
<dbReference type="Pfam" id="PF02706">
    <property type="entry name" value="Wzz"/>
    <property type="match status" value="1"/>
</dbReference>
<evidence type="ECO:0000259" key="14">
    <source>
        <dbReference type="Pfam" id="PF13807"/>
    </source>
</evidence>
<dbReference type="RefSeq" id="WP_108031615.1">
    <property type="nucleotide sequence ID" value="NZ_QAOM01000002.1"/>
</dbReference>
<dbReference type="OrthoDB" id="2360475at2"/>
<dbReference type="EMBL" id="QAOM01000002">
    <property type="protein sequence ID" value="PTQ86026.1"/>
    <property type="molecule type" value="Genomic_DNA"/>
</dbReference>
<evidence type="ECO:0000256" key="6">
    <source>
        <dbReference type="ARBA" id="ARBA00022692"/>
    </source>
</evidence>
<evidence type="ECO:0000256" key="2">
    <source>
        <dbReference type="ARBA" id="ARBA00005132"/>
    </source>
</evidence>